<dbReference type="PROSITE" id="PS50216">
    <property type="entry name" value="DHHC"/>
    <property type="match status" value="1"/>
</dbReference>
<dbReference type="GO" id="GO:0016020">
    <property type="term" value="C:membrane"/>
    <property type="evidence" value="ECO:0007669"/>
    <property type="project" value="UniProtKB-SubCell"/>
</dbReference>
<evidence type="ECO:0000256" key="7">
    <source>
        <dbReference type="RuleBase" id="RU079119"/>
    </source>
</evidence>
<dbReference type="GO" id="GO:0006612">
    <property type="term" value="P:protein targeting to membrane"/>
    <property type="evidence" value="ECO:0007669"/>
    <property type="project" value="TreeGrafter"/>
</dbReference>
<reference evidence="10 11" key="1">
    <citation type="journal article" date="2023" name="BMC Biol.">
        <title>The compact genome of the sponge Oopsacas minuta (Hexactinellida) is lacking key metazoan core genes.</title>
        <authorList>
            <person name="Santini S."/>
            <person name="Schenkelaars Q."/>
            <person name="Jourda C."/>
            <person name="Duchesne M."/>
            <person name="Belahbib H."/>
            <person name="Rocher C."/>
            <person name="Selva M."/>
            <person name="Riesgo A."/>
            <person name="Vervoort M."/>
            <person name="Leys S.P."/>
            <person name="Kodjabachian L."/>
            <person name="Le Bivic A."/>
            <person name="Borchiellini C."/>
            <person name="Claverie J.M."/>
            <person name="Renard E."/>
        </authorList>
    </citation>
    <scope>NUCLEOTIDE SEQUENCE [LARGE SCALE GENOMIC DNA]</scope>
    <source>
        <strain evidence="10">SPO-2</strain>
    </source>
</reference>
<dbReference type="EMBL" id="JAKMXF010000322">
    <property type="protein sequence ID" value="KAI6649119.1"/>
    <property type="molecule type" value="Genomic_DNA"/>
</dbReference>
<feature type="compositionally biased region" description="Low complexity" evidence="8">
    <location>
        <begin position="282"/>
        <end position="301"/>
    </location>
</feature>
<feature type="transmembrane region" description="Helical" evidence="7">
    <location>
        <begin position="237"/>
        <end position="257"/>
    </location>
</feature>
<evidence type="ECO:0000256" key="4">
    <source>
        <dbReference type="ARBA" id="ARBA00022989"/>
    </source>
</evidence>
<feature type="transmembrane region" description="Helical" evidence="7">
    <location>
        <begin position="36"/>
        <end position="60"/>
    </location>
</feature>
<gene>
    <name evidence="10" type="ORF">LOD99_6839</name>
</gene>
<keyword evidence="3 7" id="KW-0812">Transmembrane</keyword>
<dbReference type="Pfam" id="PF01529">
    <property type="entry name" value="DHHC"/>
    <property type="match status" value="1"/>
</dbReference>
<evidence type="ECO:0000256" key="5">
    <source>
        <dbReference type="ARBA" id="ARBA00023136"/>
    </source>
</evidence>
<dbReference type="GO" id="GO:0005794">
    <property type="term" value="C:Golgi apparatus"/>
    <property type="evidence" value="ECO:0007669"/>
    <property type="project" value="TreeGrafter"/>
</dbReference>
<feature type="transmembrane region" description="Helical" evidence="7">
    <location>
        <begin position="66"/>
        <end position="87"/>
    </location>
</feature>
<dbReference type="EC" id="2.3.1.225" evidence="7"/>
<evidence type="ECO:0000259" key="9">
    <source>
        <dbReference type="Pfam" id="PF01529"/>
    </source>
</evidence>
<comment type="caution">
    <text evidence="10">The sequence shown here is derived from an EMBL/GenBank/DDBJ whole genome shotgun (WGS) entry which is preliminary data.</text>
</comment>
<evidence type="ECO:0000256" key="8">
    <source>
        <dbReference type="SAM" id="MobiDB-lite"/>
    </source>
</evidence>
<sequence length="410" mass="46687">MCRKKSTNTSTQESPEETQTYTPTPRANGWYCPWNLYMVSVWFFILLFSIFYFGTLLPYLPQIPRYIFYGVGVCVFITVIVSDVIAISINPGDANITAGNGRNKVRPVFDRTKHKHVIENLYCNLCQSEVGYKTKHCKCCDKCVADFDHHCKWLNNCVGERNYWAFFVCVTAGLFGTLLCLIGSLSLFILFFASRANLKWWDGTLPCCNQTNTTVCVQLFQTEIPHPVFPVLMALEFILSIIGICLLGHLFLFHVYLRIIGMSTFDYITRKDEVKHKKLAQRHSNNSRSSTPNNRSQSRTSGHSVKDMKVVRQNSQASDISIHSNGLDTHPRTPELCITPAHMYTHEYAIHMDEYIATPQQPIGEIEMQIIPDFDQSDEGVDDTDITNIIVTDSGQSKSKKQEIIFNTSL</sequence>
<keyword evidence="2 7" id="KW-0808">Transferase</keyword>
<evidence type="ECO:0000256" key="2">
    <source>
        <dbReference type="ARBA" id="ARBA00022679"/>
    </source>
</evidence>
<evidence type="ECO:0000256" key="3">
    <source>
        <dbReference type="ARBA" id="ARBA00022692"/>
    </source>
</evidence>
<dbReference type="InterPro" id="IPR039859">
    <property type="entry name" value="PFA4/ZDH16/20/ERF2-like"/>
</dbReference>
<accession>A0AAV7JL30</accession>
<proteinExistence type="inferred from homology"/>
<evidence type="ECO:0000313" key="11">
    <source>
        <dbReference type="Proteomes" id="UP001165289"/>
    </source>
</evidence>
<keyword evidence="5 7" id="KW-0472">Membrane</keyword>
<dbReference type="GO" id="GO:0019706">
    <property type="term" value="F:protein-cysteine S-palmitoyltransferase activity"/>
    <property type="evidence" value="ECO:0007669"/>
    <property type="project" value="UniProtKB-EC"/>
</dbReference>
<evidence type="ECO:0000313" key="10">
    <source>
        <dbReference type="EMBL" id="KAI6649119.1"/>
    </source>
</evidence>
<comment type="subcellular location">
    <subcellularLocation>
        <location evidence="1">Membrane</location>
        <topology evidence="1">Multi-pass membrane protein</topology>
    </subcellularLocation>
</comment>
<comment type="domain">
    <text evidence="7">The DHHC domain is required for palmitoyltransferase activity.</text>
</comment>
<dbReference type="Proteomes" id="UP001165289">
    <property type="component" value="Unassembled WGS sequence"/>
</dbReference>
<dbReference type="PANTHER" id="PTHR22883">
    <property type="entry name" value="ZINC FINGER DHHC DOMAIN CONTAINING PROTEIN"/>
    <property type="match status" value="1"/>
</dbReference>
<dbReference type="InterPro" id="IPR001594">
    <property type="entry name" value="Palmitoyltrfase_DHHC"/>
</dbReference>
<dbReference type="AlphaFoldDB" id="A0AAV7JL30"/>
<feature type="region of interest" description="Disordered" evidence="8">
    <location>
        <begin position="1"/>
        <end position="22"/>
    </location>
</feature>
<comment type="similarity">
    <text evidence="7">Belongs to the DHHC palmitoyltransferase family.</text>
</comment>
<evidence type="ECO:0000256" key="1">
    <source>
        <dbReference type="ARBA" id="ARBA00004141"/>
    </source>
</evidence>
<feature type="compositionally biased region" description="Low complexity" evidence="8">
    <location>
        <begin position="7"/>
        <end position="22"/>
    </location>
</feature>
<keyword evidence="4 7" id="KW-1133">Transmembrane helix</keyword>
<feature type="region of interest" description="Disordered" evidence="8">
    <location>
        <begin position="278"/>
        <end position="307"/>
    </location>
</feature>
<dbReference type="PANTHER" id="PTHR22883:SF203">
    <property type="entry name" value="PALMITOYLTRANSFERASE"/>
    <property type="match status" value="1"/>
</dbReference>
<keyword evidence="11" id="KW-1185">Reference proteome</keyword>
<feature type="transmembrane region" description="Helical" evidence="7">
    <location>
        <begin position="163"/>
        <end position="193"/>
    </location>
</feature>
<comment type="catalytic activity">
    <reaction evidence="7">
        <text>L-cysteinyl-[protein] + hexadecanoyl-CoA = S-hexadecanoyl-L-cysteinyl-[protein] + CoA</text>
        <dbReference type="Rhea" id="RHEA:36683"/>
        <dbReference type="Rhea" id="RHEA-COMP:10131"/>
        <dbReference type="Rhea" id="RHEA-COMP:11032"/>
        <dbReference type="ChEBI" id="CHEBI:29950"/>
        <dbReference type="ChEBI" id="CHEBI:57287"/>
        <dbReference type="ChEBI" id="CHEBI:57379"/>
        <dbReference type="ChEBI" id="CHEBI:74151"/>
        <dbReference type="EC" id="2.3.1.225"/>
    </reaction>
</comment>
<protein>
    <recommendedName>
        <fullName evidence="7">Palmitoyltransferase</fullName>
        <ecNumber evidence="7">2.3.1.225</ecNumber>
    </recommendedName>
</protein>
<organism evidence="10 11">
    <name type="scientific">Oopsacas minuta</name>
    <dbReference type="NCBI Taxonomy" id="111878"/>
    <lineage>
        <taxon>Eukaryota</taxon>
        <taxon>Metazoa</taxon>
        <taxon>Porifera</taxon>
        <taxon>Hexactinellida</taxon>
        <taxon>Hexasterophora</taxon>
        <taxon>Lyssacinosida</taxon>
        <taxon>Leucopsacidae</taxon>
        <taxon>Oopsacas</taxon>
    </lineage>
</organism>
<name>A0AAV7JL30_9METZ</name>
<dbReference type="GO" id="GO:0005783">
    <property type="term" value="C:endoplasmic reticulum"/>
    <property type="evidence" value="ECO:0007669"/>
    <property type="project" value="TreeGrafter"/>
</dbReference>
<feature type="domain" description="Palmitoyltransferase DHHC" evidence="9">
    <location>
        <begin position="119"/>
        <end position="269"/>
    </location>
</feature>
<keyword evidence="6 7" id="KW-0012">Acyltransferase</keyword>
<evidence type="ECO:0000256" key="6">
    <source>
        <dbReference type="ARBA" id="ARBA00023315"/>
    </source>
</evidence>